<evidence type="ECO:0000256" key="2">
    <source>
        <dbReference type="SAM" id="SignalP"/>
    </source>
</evidence>
<comment type="caution">
    <text evidence="4">The sequence shown here is derived from an EMBL/GenBank/DDBJ whole genome shotgun (WGS) entry which is preliminary data.</text>
</comment>
<dbReference type="RefSeq" id="XP_045959874.1">
    <property type="nucleotide sequence ID" value="XM_046102517.1"/>
</dbReference>
<feature type="domain" description="WSC" evidence="3">
    <location>
        <begin position="21"/>
        <end position="110"/>
    </location>
</feature>
<evidence type="ECO:0000313" key="4">
    <source>
        <dbReference type="EMBL" id="KAH6655609.1"/>
    </source>
</evidence>
<dbReference type="Pfam" id="PF01822">
    <property type="entry name" value="WSC"/>
    <property type="match status" value="1"/>
</dbReference>
<evidence type="ECO:0000313" key="5">
    <source>
        <dbReference type="Proteomes" id="UP000758603"/>
    </source>
</evidence>
<dbReference type="Proteomes" id="UP000758603">
    <property type="component" value="Unassembled WGS sequence"/>
</dbReference>
<keyword evidence="5" id="KW-1185">Reference proteome</keyword>
<accession>A0A9P8UPC9</accession>
<dbReference type="InterPro" id="IPR002889">
    <property type="entry name" value="WSC_carb-bd"/>
</dbReference>
<dbReference type="GeneID" id="70131409"/>
<reference evidence="4" key="1">
    <citation type="journal article" date="2021" name="Nat. Commun.">
        <title>Genetic determinants of endophytism in the Arabidopsis root mycobiome.</title>
        <authorList>
            <person name="Mesny F."/>
            <person name="Miyauchi S."/>
            <person name="Thiergart T."/>
            <person name="Pickel B."/>
            <person name="Atanasova L."/>
            <person name="Karlsson M."/>
            <person name="Huettel B."/>
            <person name="Barry K.W."/>
            <person name="Haridas S."/>
            <person name="Chen C."/>
            <person name="Bauer D."/>
            <person name="Andreopoulos W."/>
            <person name="Pangilinan J."/>
            <person name="LaButti K."/>
            <person name="Riley R."/>
            <person name="Lipzen A."/>
            <person name="Clum A."/>
            <person name="Drula E."/>
            <person name="Henrissat B."/>
            <person name="Kohler A."/>
            <person name="Grigoriev I.V."/>
            <person name="Martin F.M."/>
            <person name="Hacquard S."/>
        </authorList>
    </citation>
    <scope>NUCLEOTIDE SEQUENCE</scope>
    <source>
        <strain evidence="4">MPI-SDFR-AT-0073</strain>
    </source>
</reference>
<feature type="chain" id="PRO_5040442481" description="WSC domain-containing protein" evidence="2">
    <location>
        <begin position="20"/>
        <end position="137"/>
    </location>
</feature>
<dbReference type="SMART" id="SM00321">
    <property type="entry name" value="WSC"/>
    <property type="match status" value="1"/>
</dbReference>
<gene>
    <name evidence="4" type="ORF">BKA67DRAFT_561245</name>
</gene>
<name>A0A9P8UPC9_9PEZI</name>
<feature type="region of interest" description="Disordered" evidence="1">
    <location>
        <begin position="118"/>
        <end position="137"/>
    </location>
</feature>
<evidence type="ECO:0000259" key="3">
    <source>
        <dbReference type="PROSITE" id="PS51212"/>
    </source>
</evidence>
<dbReference type="EMBL" id="JAGPXC010000003">
    <property type="protein sequence ID" value="KAH6655609.1"/>
    <property type="molecule type" value="Genomic_DNA"/>
</dbReference>
<dbReference type="OrthoDB" id="2019572at2759"/>
<feature type="signal peptide" evidence="2">
    <location>
        <begin position="1"/>
        <end position="19"/>
    </location>
</feature>
<feature type="compositionally biased region" description="Polar residues" evidence="1">
    <location>
        <begin position="122"/>
        <end position="137"/>
    </location>
</feature>
<protein>
    <recommendedName>
        <fullName evidence="3">WSC domain-containing protein</fullName>
    </recommendedName>
</protein>
<keyword evidence="2" id="KW-0732">Signal</keyword>
<dbReference type="AlphaFoldDB" id="A0A9P8UPC9"/>
<organism evidence="4 5">
    <name type="scientific">Truncatella angustata</name>
    <dbReference type="NCBI Taxonomy" id="152316"/>
    <lineage>
        <taxon>Eukaryota</taxon>
        <taxon>Fungi</taxon>
        <taxon>Dikarya</taxon>
        <taxon>Ascomycota</taxon>
        <taxon>Pezizomycotina</taxon>
        <taxon>Sordariomycetes</taxon>
        <taxon>Xylariomycetidae</taxon>
        <taxon>Amphisphaeriales</taxon>
        <taxon>Sporocadaceae</taxon>
        <taxon>Truncatella</taxon>
    </lineage>
</organism>
<dbReference type="PROSITE" id="PS51212">
    <property type="entry name" value="WSC"/>
    <property type="match status" value="1"/>
</dbReference>
<proteinExistence type="predicted"/>
<evidence type="ECO:0000256" key="1">
    <source>
        <dbReference type="SAM" id="MobiDB-lite"/>
    </source>
</evidence>
<sequence length="137" mass="14763">MGSIKLPLLMLGLCSPSWQHSYFYVGCFSDSIGLADMGPFIYQSTGNCQIRCNRMDQWVAGLTNGTNCLCGNHIPPREFRVGEAECDTPCAGYALSNCGGRGPISIWAQEPAMEEAKPQLAQVPSLSGSATHQMVSQ</sequence>